<accession>A0A9P9FJE9</accession>
<dbReference type="GO" id="GO:0005634">
    <property type="term" value="C:nucleus"/>
    <property type="evidence" value="ECO:0007669"/>
    <property type="project" value="TreeGrafter"/>
</dbReference>
<keyword evidence="2" id="KW-0521">NADP</keyword>
<dbReference type="InterPro" id="IPR008030">
    <property type="entry name" value="NmrA-like"/>
</dbReference>
<evidence type="ECO:0000313" key="5">
    <source>
        <dbReference type="Proteomes" id="UP000738349"/>
    </source>
</evidence>
<sequence length="305" mass="33120">MSKLITVFGATGNQGGSVVRALLNDPALSREFKIRGITRDVSKPAAQALAAKGVEVVAADMATVEQAAPAVAGAHTVFMVTNYWENPSGDGELVQGKAVTDACKAAGVKHLIFSSLINVSEVSGGRLTHIHHFDGKAKIEQYIRNSGVPASFVLPGFFMSNLFTMIRDNGDGEYKLSLPVSPEKAQLPLANIGGDLGKFVNAAVRTYPESINKNIYAATEYYTPSRIMSEFSEVIGQPASFTQVSEEAFKSTRSPEVAQEMLENMLLLEDPGYYGGVDLKESLDLLTEKPTTWKEFVQTYKEKWL</sequence>
<dbReference type="OrthoDB" id="300709at2759"/>
<dbReference type="InterPro" id="IPR036291">
    <property type="entry name" value="NAD(P)-bd_dom_sf"/>
</dbReference>
<evidence type="ECO:0000313" key="4">
    <source>
        <dbReference type="EMBL" id="KAH7165268.1"/>
    </source>
</evidence>
<dbReference type="PANTHER" id="PTHR42748">
    <property type="entry name" value="NITROGEN METABOLITE REPRESSION PROTEIN NMRA FAMILY MEMBER"/>
    <property type="match status" value="1"/>
</dbReference>
<name>A0A9P9FJE9_9HYPO</name>
<dbReference type="EMBL" id="JAGMUV010000003">
    <property type="protein sequence ID" value="KAH7165268.1"/>
    <property type="molecule type" value="Genomic_DNA"/>
</dbReference>
<dbReference type="CDD" id="cd05251">
    <property type="entry name" value="NmrA_like_SDR_a"/>
    <property type="match status" value="1"/>
</dbReference>
<evidence type="ECO:0000259" key="3">
    <source>
        <dbReference type="Pfam" id="PF05368"/>
    </source>
</evidence>
<dbReference type="PANTHER" id="PTHR42748:SF31">
    <property type="entry name" value="NMRA-LIKE DOMAIN-CONTAINING PROTEIN-RELATED"/>
    <property type="match status" value="1"/>
</dbReference>
<comment type="caution">
    <text evidence="4">The sequence shown here is derived from an EMBL/GenBank/DDBJ whole genome shotgun (WGS) entry which is preliminary data.</text>
</comment>
<protein>
    <recommendedName>
        <fullName evidence="3">NmrA-like domain-containing protein</fullName>
    </recommendedName>
</protein>
<dbReference type="InterPro" id="IPR051164">
    <property type="entry name" value="NmrA-like_oxidored"/>
</dbReference>
<dbReference type="Gene3D" id="3.90.25.10">
    <property type="entry name" value="UDP-galactose 4-epimerase, domain 1"/>
    <property type="match status" value="1"/>
</dbReference>
<proteinExistence type="inferred from homology"/>
<gene>
    <name evidence="4" type="ORF">EDB81DRAFT_710705</name>
</gene>
<evidence type="ECO:0000256" key="2">
    <source>
        <dbReference type="ARBA" id="ARBA00022857"/>
    </source>
</evidence>
<keyword evidence="5" id="KW-1185">Reference proteome</keyword>
<organism evidence="4 5">
    <name type="scientific">Dactylonectria macrodidyma</name>
    <dbReference type="NCBI Taxonomy" id="307937"/>
    <lineage>
        <taxon>Eukaryota</taxon>
        <taxon>Fungi</taxon>
        <taxon>Dikarya</taxon>
        <taxon>Ascomycota</taxon>
        <taxon>Pezizomycotina</taxon>
        <taxon>Sordariomycetes</taxon>
        <taxon>Hypocreomycetidae</taxon>
        <taxon>Hypocreales</taxon>
        <taxon>Nectriaceae</taxon>
        <taxon>Dactylonectria</taxon>
    </lineage>
</organism>
<dbReference type="Gene3D" id="3.40.50.720">
    <property type="entry name" value="NAD(P)-binding Rossmann-like Domain"/>
    <property type="match status" value="1"/>
</dbReference>
<evidence type="ECO:0000256" key="1">
    <source>
        <dbReference type="ARBA" id="ARBA00006328"/>
    </source>
</evidence>
<dbReference type="AlphaFoldDB" id="A0A9P9FJE9"/>
<feature type="domain" description="NmrA-like" evidence="3">
    <location>
        <begin position="1"/>
        <end position="296"/>
    </location>
</feature>
<dbReference type="Proteomes" id="UP000738349">
    <property type="component" value="Unassembled WGS sequence"/>
</dbReference>
<reference evidence="4" key="1">
    <citation type="journal article" date="2021" name="Nat. Commun.">
        <title>Genetic determinants of endophytism in the Arabidopsis root mycobiome.</title>
        <authorList>
            <person name="Mesny F."/>
            <person name="Miyauchi S."/>
            <person name="Thiergart T."/>
            <person name="Pickel B."/>
            <person name="Atanasova L."/>
            <person name="Karlsson M."/>
            <person name="Huettel B."/>
            <person name="Barry K.W."/>
            <person name="Haridas S."/>
            <person name="Chen C."/>
            <person name="Bauer D."/>
            <person name="Andreopoulos W."/>
            <person name="Pangilinan J."/>
            <person name="LaButti K."/>
            <person name="Riley R."/>
            <person name="Lipzen A."/>
            <person name="Clum A."/>
            <person name="Drula E."/>
            <person name="Henrissat B."/>
            <person name="Kohler A."/>
            <person name="Grigoriev I.V."/>
            <person name="Martin F.M."/>
            <person name="Hacquard S."/>
        </authorList>
    </citation>
    <scope>NUCLEOTIDE SEQUENCE</scope>
    <source>
        <strain evidence="4">MPI-CAGE-AT-0147</strain>
    </source>
</reference>
<dbReference type="SUPFAM" id="SSF51735">
    <property type="entry name" value="NAD(P)-binding Rossmann-fold domains"/>
    <property type="match status" value="1"/>
</dbReference>
<dbReference type="Pfam" id="PF05368">
    <property type="entry name" value="NmrA"/>
    <property type="match status" value="1"/>
</dbReference>
<comment type="similarity">
    <text evidence="1">Belongs to the NmrA-type oxidoreductase family.</text>
</comment>